<keyword evidence="5 6" id="KW-0326">Glycosidase</keyword>
<keyword evidence="4" id="KW-0119">Carbohydrate metabolism</keyword>
<dbReference type="AlphaFoldDB" id="A0A9D1DYQ2"/>
<comment type="similarity">
    <text evidence="1 6">Belongs to the glycosyl hydrolase 43 family.</text>
</comment>
<protein>
    <submittedName>
        <fullName evidence="7">Family 43 glycosylhydrolase</fullName>
    </submittedName>
</protein>
<accession>A0A9D1DYQ2</accession>
<dbReference type="InterPro" id="IPR052176">
    <property type="entry name" value="Glycosyl_Hydrlase_43_Enz"/>
</dbReference>
<dbReference type="InterPro" id="IPR008979">
    <property type="entry name" value="Galactose-bd-like_sf"/>
</dbReference>
<name>A0A9D1DYQ2_9FIRM</name>
<sequence length="517" mass="58435">MNIQTEKSIQNTYINPIVLPDYPCLEVKSVRKLSDWGRGDKKLVSEADLMRESGVPEAEIAPMEGVFSPGYGCVPENDVRATADPSCYCFDGRYYLYVTSGMVYDSDDLVHWTPHYDETWLPISAPMAPTVEKWNGKFYAAANRTPLFVSDSPLGPWEKVGEWTLPDGREMEVGDVMIFKDDDNRCYLYFGLGVSIFGAEMDPENPNHLKTFPKLLFRFDPHHWWERFGGNNEDWKKGFIEGSWMVKLNGRYYLTYSCSGTEYYNYAMGAYISDSPLGDFTLMEGSPFSRSRQGFVRGGGHGSIVRGPKDTLWCFYTIPVCVDHNFERRIGMDPVEILPDGTLHARTGCEVPQYNPGVLDEPGKGNEAGLVPLTLFKPSKCSSYKSGHRTLYAFDEAMHTWWEPEESDKAPTIEVLLQAPYNVSAVRLMWKDTGLFLDGGIVPGPYRYVIEGNASAMGDDWFTLVNASENETDLAVDYRTFETKRAIRLRMRLLGWPKGIRPALLNFTAFGIAPEAE</sequence>
<dbReference type="GO" id="GO:0045493">
    <property type="term" value="P:xylan catabolic process"/>
    <property type="evidence" value="ECO:0007669"/>
    <property type="project" value="UniProtKB-KW"/>
</dbReference>
<dbReference type="Gene3D" id="2.115.10.20">
    <property type="entry name" value="Glycosyl hydrolase domain, family 43"/>
    <property type="match status" value="1"/>
</dbReference>
<dbReference type="InterPro" id="IPR006710">
    <property type="entry name" value="Glyco_hydro_43"/>
</dbReference>
<dbReference type="SUPFAM" id="SSF75005">
    <property type="entry name" value="Arabinanase/levansucrase/invertase"/>
    <property type="match status" value="1"/>
</dbReference>
<reference evidence="7" key="2">
    <citation type="journal article" date="2021" name="PeerJ">
        <title>Extensive microbial diversity within the chicken gut microbiome revealed by metagenomics and culture.</title>
        <authorList>
            <person name="Gilroy R."/>
            <person name="Ravi A."/>
            <person name="Getino M."/>
            <person name="Pursley I."/>
            <person name="Horton D.L."/>
            <person name="Alikhan N.F."/>
            <person name="Baker D."/>
            <person name="Gharbi K."/>
            <person name="Hall N."/>
            <person name="Watson M."/>
            <person name="Adriaenssens E.M."/>
            <person name="Foster-Nyarko E."/>
            <person name="Jarju S."/>
            <person name="Secka A."/>
            <person name="Antonio M."/>
            <person name="Oren A."/>
            <person name="Chaudhuri R.R."/>
            <person name="La Ragione R."/>
            <person name="Hildebrand F."/>
            <person name="Pallen M.J."/>
        </authorList>
    </citation>
    <scope>NUCLEOTIDE SEQUENCE</scope>
    <source>
        <strain evidence="7">CHK189-12415</strain>
    </source>
</reference>
<dbReference type="EMBL" id="DVHA01000286">
    <property type="protein sequence ID" value="HIR61650.1"/>
    <property type="molecule type" value="Genomic_DNA"/>
</dbReference>
<dbReference type="SUPFAM" id="SSF49785">
    <property type="entry name" value="Galactose-binding domain-like"/>
    <property type="match status" value="1"/>
</dbReference>
<proteinExistence type="inferred from homology"/>
<evidence type="ECO:0000313" key="7">
    <source>
        <dbReference type="EMBL" id="HIR61650.1"/>
    </source>
</evidence>
<keyword evidence="3 6" id="KW-0378">Hydrolase</keyword>
<evidence type="ECO:0000256" key="6">
    <source>
        <dbReference type="RuleBase" id="RU361187"/>
    </source>
</evidence>
<keyword evidence="2" id="KW-0624">Polysaccharide degradation</keyword>
<reference evidence="7" key="1">
    <citation type="submission" date="2020-10" db="EMBL/GenBank/DDBJ databases">
        <authorList>
            <person name="Gilroy R."/>
        </authorList>
    </citation>
    <scope>NUCLEOTIDE SEQUENCE</scope>
    <source>
        <strain evidence="7">CHK189-12415</strain>
    </source>
</reference>
<dbReference type="GO" id="GO:0004553">
    <property type="term" value="F:hydrolase activity, hydrolyzing O-glycosyl compounds"/>
    <property type="evidence" value="ECO:0007669"/>
    <property type="project" value="InterPro"/>
</dbReference>
<evidence type="ECO:0000256" key="5">
    <source>
        <dbReference type="ARBA" id="ARBA00023295"/>
    </source>
</evidence>
<dbReference type="Pfam" id="PF04616">
    <property type="entry name" value="Glyco_hydro_43"/>
    <property type="match status" value="1"/>
</dbReference>
<dbReference type="Proteomes" id="UP000824241">
    <property type="component" value="Unassembled WGS sequence"/>
</dbReference>
<evidence type="ECO:0000256" key="4">
    <source>
        <dbReference type="ARBA" id="ARBA00023277"/>
    </source>
</evidence>
<gene>
    <name evidence="7" type="ORF">IAB37_08765</name>
</gene>
<evidence type="ECO:0000313" key="8">
    <source>
        <dbReference type="Proteomes" id="UP000824241"/>
    </source>
</evidence>
<evidence type="ECO:0000256" key="2">
    <source>
        <dbReference type="ARBA" id="ARBA00022651"/>
    </source>
</evidence>
<comment type="caution">
    <text evidence="7">The sequence shown here is derived from an EMBL/GenBank/DDBJ whole genome shotgun (WGS) entry which is preliminary data.</text>
</comment>
<keyword evidence="2" id="KW-0858">Xylan degradation</keyword>
<dbReference type="PANTHER" id="PTHR43772">
    <property type="entry name" value="ENDO-1,4-BETA-XYLANASE"/>
    <property type="match status" value="1"/>
</dbReference>
<evidence type="ECO:0000256" key="1">
    <source>
        <dbReference type="ARBA" id="ARBA00009865"/>
    </source>
</evidence>
<evidence type="ECO:0000256" key="3">
    <source>
        <dbReference type="ARBA" id="ARBA00022801"/>
    </source>
</evidence>
<dbReference type="PANTHER" id="PTHR43772:SF2">
    <property type="entry name" value="PUTATIVE (AFU_ORTHOLOGUE AFUA_2G04480)-RELATED"/>
    <property type="match status" value="1"/>
</dbReference>
<dbReference type="Gene3D" id="2.60.120.260">
    <property type="entry name" value="Galactose-binding domain-like"/>
    <property type="match status" value="1"/>
</dbReference>
<organism evidence="7 8">
    <name type="scientific">Candidatus Faecivivens stercoravium</name>
    <dbReference type="NCBI Taxonomy" id="2840803"/>
    <lineage>
        <taxon>Bacteria</taxon>
        <taxon>Bacillati</taxon>
        <taxon>Bacillota</taxon>
        <taxon>Clostridia</taxon>
        <taxon>Eubacteriales</taxon>
        <taxon>Oscillospiraceae</taxon>
        <taxon>Oscillospiraceae incertae sedis</taxon>
        <taxon>Candidatus Faecivivens</taxon>
    </lineage>
</organism>
<dbReference type="InterPro" id="IPR023296">
    <property type="entry name" value="Glyco_hydro_beta-prop_sf"/>
</dbReference>